<protein>
    <recommendedName>
        <fullName evidence="4">Endo-1,4-beta-xylanase A</fullName>
    </recommendedName>
</protein>
<keyword evidence="3" id="KW-1185">Reference proteome</keyword>
<dbReference type="PROSITE" id="PS51257">
    <property type="entry name" value="PROKAR_LIPOPROTEIN"/>
    <property type="match status" value="1"/>
</dbReference>
<dbReference type="AlphaFoldDB" id="A0A2S9Y4I6"/>
<feature type="compositionally biased region" description="Acidic residues" evidence="1">
    <location>
        <begin position="25"/>
        <end position="43"/>
    </location>
</feature>
<proteinExistence type="predicted"/>
<name>A0A2S9Y4I6_9BACT</name>
<dbReference type="Proteomes" id="UP000237968">
    <property type="component" value="Unassembled WGS sequence"/>
</dbReference>
<evidence type="ECO:0008006" key="4">
    <source>
        <dbReference type="Google" id="ProtNLM"/>
    </source>
</evidence>
<organism evidence="2 3">
    <name type="scientific">Enhygromyxa salina</name>
    <dbReference type="NCBI Taxonomy" id="215803"/>
    <lineage>
        <taxon>Bacteria</taxon>
        <taxon>Pseudomonadati</taxon>
        <taxon>Myxococcota</taxon>
        <taxon>Polyangia</taxon>
        <taxon>Nannocystales</taxon>
        <taxon>Nannocystaceae</taxon>
        <taxon>Enhygromyxa</taxon>
    </lineage>
</organism>
<comment type="caution">
    <text evidence="2">The sequence shown here is derived from an EMBL/GenBank/DDBJ whole genome shotgun (WGS) entry which is preliminary data.</text>
</comment>
<evidence type="ECO:0000313" key="3">
    <source>
        <dbReference type="Proteomes" id="UP000237968"/>
    </source>
</evidence>
<evidence type="ECO:0000313" key="2">
    <source>
        <dbReference type="EMBL" id="PRP99985.1"/>
    </source>
</evidence>
<gene>
    <name evidence="2" type="ORF">ENSA5_28000</name>
</gene>
<accession>A0A2S9Y4I6</accession>
<evidence type="ECO:0000256" key="1">
    <source>
        <dbReference type="SAM" id="MobiDB-lite"/>
    </source>
</evidence>
<dbReference type="EMBL" id="PVNK01000138">
    <property type="protein sequence ID" value="PRP99985.1"/>
    <property type="molecule type" value="Genomic_DNA"/>
</dbReference>
<feature type="region of interest" description="Disordered" evidence="1">
    <location>
        <begin position="20"/>
        <end position="68"/>
    </location>
</feature>
<sequence length="291" mass="29639">MRTTPVLVVLSFALTFGCGKKVEDPGADDSADESETDGGDGDGDATPTDGDGDGDPGDGDGDEGFVPMNDTISVTDCDPFAQDCPAGEKCVAYASTGGTWDANKCVTVTGAGTIGDQCTYAGAAEGTDDCDENHVCWNALDVDGVLVGTCFPFCTGGADNPSCEDASQSCRVVNDGTIAVCLPNCDPLLQECDDGLGCYWSGGSQTFQCIITAGGIPTGEPCGFNNDCNPGHFCADAASLETCNGSACCATFCDVTEDPSTCVAPLECVSFFEEGVAPPLYVDLGLCILPL</sequence>
<feature type="compositionally biased region" description="Acidic residues" evidence="1">
    <location>
        <begin position="50"/>
        <end position="63"/>
    </location>
</feature>
<reference evidence="2 3" key="1">
    <citation type="submission" date="2018-03" db="EMBL/GenBank/DDBJ databases">
        <title>Draft Genome Sequences of the Obligatory Marine Myxobacteria Enhygromyxa salina SWB005.</title>
        <authorList>
            <person name="Poehlein A."/>
            <person name="Moghaddam J.A."/>
            <person name="Harms H."/>
            <person name="Alanjari M."/>
            <person name="Koenig G.M."/>
            <person name="Daniel R."/>
            <person name="Schaeberle T.F."/>
        </authorList>
    </citation>
    <scope>NUCLEOTIDE SEQUENCE [LARGE SCALE GENOMIC DNA]</scope>
    <source>
        <strain evidence="2 3">SWB005</strain>
    </source>
</reference>
<dbReference type="RefSeq" id="WP_258182846.1">
    <property type="nucleotide sequence ID" value="NZ_PVNK01000138.1"/>
</dbReference>